<evidence type="ECO:0000256" key="1">
    <source>
        <dbReference type="ARBA" id="ARBA00004236"/>
    </source>
</evidence>
<protein>
    <submittedName>
        <fullName evidence="11">Exopolysaccharide biosynthesis protein</fullName>
    </submittedName>
</protein>
<evidence type="ECO:0000256" key="5">
    <source>
        <dbReference type="ARBA" id="ARBA00022692"/>
    </source>
</evidence>
<dbReference type="Pfam" id="PF02397">
    <property type="entry name" value="Bac_transf"/>
    <property type="match status" value="1"/>
</dbReference>
<comment type="caution">
    <text evidence="11">The sequence shown here is derived from an EMBL/GenBank/DDBJ whole genome shotgun (WGS) entry which is preliminary data.</text>
</comment>
<gene>
    <name evidence="11" type="primary">exoY</name>
    <name evidence="11" type="ORF">GCM10011349_27310</name>
</gene>
<dbReference type="InterPro" id="IPR003362">
    <property type="entry name" value="Bact_transf"/>
</dbReference>
<sequence>MPRSLSRREVCAWRIFDIVVALAILVVILPFLVVLTIVVFVSDPGPIFFVHRRVGYRGRHFNCYKFRSMKLDGDAILQHHLKADPEARCEWERTRKLRNDPRVTRVGAFMRKLSLDEFPQLINVLLGDMSIVGPRPIVEAEVDHYGRHFVHYCHVRPGLTGLWQTSGRSDVSYASRVAMDVDYIARKSLALDTWLLCKTVPAVVFARGAY</sequence>
<evidence type="ECO:0000313" key="12">
    <source>
        <dbReference type="Proteomes" id="UP000605099"/>
    </source>
</evidence>
<name>A0ABQ2JQP0_9SPHN</name>
<evidence type="ECO:0000256" key="3">
    <source>
        <dbReference type="ARBA" id="ARBA00022475"/>
    </source>
</evidence>
<keyword evidence="7 9" id="KW-0472">Membrane</keyword>
<evidence type="ECO:0000313" key="11">
    <source>
        <dbReference type="EMBL" id="GGN53049.1"/>
    </source>
</evidence>
<evidence type="ECO:0000256" key="7">
    <source>
        <dbReference type="ARBA" id="ARBA00023136"/>
    </source>
</evidence>
<dbReference type="PANTHER" id="PTHR30576">
    <property type="entry name" value="COLANIC BIOSYNTHESIS UDP-GLUCOSE LIPID CARRIER TRANSFERASE"/>
    <property type="match status" value="1"/>
</dbReference>
<reference evidence="12" key="1">
    <citation type="journal article" date="2019" name="Int. J. Syst. Evol. Microbiol.">
        <title>The Global Catalogue of Microorganisms (GCM) 10K type strain sequencing project: providing services to taxonomists for standard genome sequencing and annotation.</title>
        <authorList>
            <consortium name="The Broad Institute Genomics Platform"/>
            <consortium name="The Broad Institute Genome Sequencing Center for Infectious Disease"/>
            <person name="Wu L."/>
            <person name="Ma J."/>
        </authorList>
    </citation>
    <scope>NUCLEOTIDE SEQUENCE [LARGE SCALE GENOMIC DNA]</scope>
    <source>
        <strain evidence="12">CGMCC 1.6784</strain>
    </source>
</reference>
<evidence type="ECO:0000259" key="10">
    <source>
        <dbReference type="Pfam" id="PF02397"/>
    </source>
</evidence>
<evidence type="ECO:0000256" key="2">
    <source>
        <dbReference type="ARBA" id="ARBA00006464"/>
    </source>
</evidence>
<keyword evidence="4" id="KW-0808">Transferase</keyword>
<keyword evidence="3" id="KW-1003">Cell membrane</keyword>
<keyword evidence="5 9" id="KW-0812">Transmembrane</keyword>
<evidence type="ECO:0000256" key="8">
    <source>
        <dbReference type="ARBA" id="ARBA00023169"/>
    </source>
</evidence>
<evidence type="ECO:0000256" key="4">
    <source>
        <dbReference type="ARBA" id="ARBA00022679"/>
    </source>
</evidence>
<keyword evidence="6 9" id="KW-1133">Transmembrane helix</keyword>
<dbReference type="Proteomes" id="UP000605099">
    <property type="component" value="Unassembled WGS sequence"/>
</dbReference>
<feature type="transmembrane region" description="Helical" evidence="9">
    <location>
        <begin position="12"/>
        <end position="41"/>
    </location>
</feature>
<keyword evidence="12" id="KW-1185">Reference proteome</keyword>
<comment type="similarity">
    <text evidence="2">Belongs to the bacterial sugar transferase family.</text>
</comment>
<evidence type="ECO:0000256" key="9">
    <source>
        <dbReference type="SAM" id="Phobius"/>
    </source>
</evidence>
<evidence type="ECO:0000256" key="6">
    <source>
        <dbReference type="ARBA" id="ARBA00022989"/>
    </source>
</evidence>
<dbReference type="EMBL" id="BMLK01000012">
    <property type="protein sequence ID" value="GGN53049.1"/>
    <property type="molecule type" value="Genomic_DNA"/>
</dbReference>
<feature type="domain" description="Bacterial sugar transferase" evidence="10">
    <location>
        <begin position="14"/>
        <end position="204"/>
    </location>
</feature>
<keyword evidence="8" id="KW-0270">Exopolysaccharide synthesis</keyword>
<accession>A0ABQ2JQP0</accession>
<proteinExistence type="inferred from homology"/>
<organism evidence="11 12">
    <name type="scientific">Novosphingobium indicum</name>
    <dbReference type="NCBI Taxonomy" id="462949"/>
    <lineage>
        <taxon>Bacteria</taxon>
        <taxon>Pseudomonadati</taxon>
        <taxon>Pseudomonadota</taxon>
        <taxon>Alphaproteobacteria</taxon>
        <taxon>Sphingomonadales</taxon>
        <taxon>Sphingomonadaceae</taxon>
        <taxon>Novosphingobium</taxon>
    </lineage>
</organism>
<dbReference type="PANTHER" id="PTHR30576:SF4">
    <property type="entry name" value="UNDECAPRENYL-PHOSPHATE GALACTOSE PHOSPHOTRANSFERASE"/>
    <property type="match status" value="1"/>
</dbReference>
<comment type="subcellular location">
    <subcellularLocation>
        <location evidence="1">Cell membrane</location>
    </subcellularLocation>
</comment>